<evidence type="ECO:0000313" key="3">
    <source>
        <dbReference type="EMBL" id="CEM29619.1"/>
    </source>
</evidence>
<feature type="compositionally biased region" description="Basic and acidic residues" evidence="1">
    <location>
        <begin position="176"/>
        <end position="185"/>
    </location>
</feature>
<feature type="signal peptide" evidence="2">
    <location>
        <begin position="1"/>
        <end position="17"/>
    </location>
</feature>
<accession>A0A0G4GIE3</accession>
<evidence type="ECO:0000256" key="2">
    <source>
        <dbReference type="SAM" id="SignalP"/>
    </source>
</evidence>
<dbReference type="EMBL" id="CDMZ01001246">
    <property type="protein sequence ID" value="CEM29619.1"/>
    <property type="molecule type" value="Genomic_DNA"/>
</dbReference>
<organism evidence="3">
    <name type="scientific">Chromera velia CCMP2878</name>
    <dbReference type="NCBI Taxonomy" id="1169474"/>
    <lineage>
        <taxon>Eukaryota</taxon>
        <taxon>Sar</taxon>
        <taxon>Alveolata</taxon>
        <taxon>Colpodellida</taxon>
        <taxon>Chromeraceae</taxon>
        <taxon>Chromera</taxon>
    </lineage>
</organism>
<sequence>MLKYTLACLLGGVSVSAHVCLLEPRQRGELGLSVSGDHSCYRRTPYCGDVAVESPSVEWKANSRVRVSVQQNFNHWNSEKQGFIDLAVAELKEAETNDEDKWRKLTSWQDFPAWEMHTQTNFTVSVDVPNFACDHCILRVRYVSYNPLEVDPEDNTDAIFYNCADIRIVKELERPSKLRGPRQESETAEAGTEERESQTLTLPSLSLQDEPIDPIIYSRVCTSPPVFSLNCTERNTLGEVTHQIYWDEKALKTRWDKQGAISTTAGTESISLINDYTKPIEYVNLLKEGVCEVSENNKYYPMKFGHTEGMFHRGRGGSDLWIADHRYEHAKWMTQYVDEKANLCIPTAWSHGGHTPSRVVTCDSYSLDPIPASVFEPAPECVQEKTVKFSGCRPEQARSTWMKFYGQGPTESIIVQ</sequence>
<keyword evidence="2" id="KW-0732">Signal</keyword>
<name>A0A0G4GIE3_9ALVE</name>
<dbReference type="PANTHER" id="PTHR37916">
    <property type="entry name" value="CHITIN-BINDING TYPE-4 DOMAIN-CONTAINING PROTEIN"/>
    <property type="match status" value="1"/>
</dbReference>
<reference evidence="3" key="1">
    <citation type="submission" date="2014-11" db="EMBL/GenBank/DDBJ databases">
        <authorList>
            <person name="Otto D Thomas"/>
            <person name="Naeem Raeece"/>
        </authorList>
    </citation>
    <scope>NUCLEOTIDE SEQUENCE</scope>
</reference>
<dbReference type="AlphaFoldDB" id="A0A0G4GIE3"/>
<feature type="region of interest" description="Disordered" evidence="1">
    <location>
        <begin position="176"/>
        <end position="204"/>
    </location>
</feature>
<gene>
    <name evidence="3" type="ORF">Cvel_22040</name>
</gene>
<dbReference type="PANTHER" id="PTHR37916:SF2">
    <property type="entry name" value="CHITIN-BINDING TYPE-4 DOMAIN-CONTAINING PROTEIN"/>
    <property type="match status" value="1"/>
</dbReference>
<proteinExistence type="predicted"/>
<dbReference type="VEuPathDB" id="CryptoDB:Cvel_22040"/>
<evidence type="ECO:0000256" key="1">
    <source>
        <dbReference type="SAM" id="MobiDB-lite"/>
    </source>
</evidence>
<evidence type="ECO:0008006" key="4">
    <source>
        <dbReference type="Google" id="ProtNLM"/>
    </source>
</evidence>
<protein>
    <recommendedName>
        <fullName evidence="4">Chitin-binding type-4 domain-containing protein</fullName>
    </recommendedName>
</protein>
<feature type="chain" id="PRO_5005190228" description="Chitin-binding type-4 domain-containing protein" evidence="2">
    <location>
        <begin position="18"/>
        <end position="416"/>
    </location>
</feature>